<dbReference type="SMART" id="SM00487">
    <property type="entry name" value="DEXDc"/>
    <property type="match status" value="1"/>
</dbReference>
<dbReference type="CDD" id="cd18793">
    <property type="entry name" value="SF2_C_SNF"/>
    <property type="match status" value="1"/>
</dbReference>
<keyword evidence="6" id="KW-1185">Reference proteome</keyword>
<name>A0A9P5XRI2_9AGAR</name>
<dbReference type="GO" id="GO:0005634">
    <property type="term" value="C:nucleus"/>
    <property type="evidence" value="ECO:0007669"/>
    <property type="project" value="TreeGrafter"/>
</dbReference>
<dbReference type="InterPro" id="IPR001650">
    <property type="entry name" value="Helicase_C-like"/>
</dbReference>
<dbReference type="SUPFAM" id="SSF52540">
    <property type="entry name" value="P-loop containing nucleoside triphosphate hydrolases"/>
    <property type="match status" value="2"/>
</dbReference>
<dbReference type="AlphaFoldDB" id="A0A9P5XRI2"/>
<accession>A0A9P5XRI2</accession>
<dbReference type="InterPro" id="IPR027417">
    <property type="entry name" value="P-loop_NTPase"/>
</dbReference>
<dbReference type="InterPro" id="IPR014001">
    <property type="entry name" value="Helicase_ATP-bd"/>
</dbReference>
<dbReference type="InterPro" id="IPR049730">
    <property type="entry name" value="SNF2/RAD54-like_C"/>
</dbReference>
<evidence type="ECO:0000313" key="5">
    <source>
        <dbReference type="EMBL" id="KAF9455565.1"/>
    </source>
</evidence>
<dbReference type="GO" id="GO:0016787">
    <property type="term" value="F:hydrolase activity"/>
    <property type="evidence" value="ECO:0007669"/>
    <property type="project" value="UniProtKB-KW"/>
</dbReference>
<dbReference type="Pfam" id="PF00176">
    <property type="entry name" value="SNF2-rel_dom"/>
    <property type="match status" value="1"/>
</dbReference>
<dbReference type="InterPro" id="IPR038718">
    <property type="entry name" value="SNF2-like_sf"/>
</dbReference>
<dbReference type="Pfam" id="PF00271">
    <property type="entry name" value="Helicase_C"/>
    <property type="match status" value="1"/>
</dbReference>
<evidence type="ECO:0000259" key="4">
    <source>
        <dbReference type="PROSITE" id="PS51194"/>
    </source>
</evidence>
<evidence type="ECO:0000313" key="6">
    <source>
        <dbReference type="Proteomes" id="UP000807353"/>
    </source>
</evidence>
<dbReference type="Gene3D" id="3.40.50.300">
    <property type="entry name" value="P-loop containing nucleotide triphosphate hydrolases"/>
    <property type="match status" value="1"/>
</dbReference>
<evidence type="ECO:0000256" key="3">
    <source>
        <dbReference type="ARBA" id="ARBA00022840"/>
    </source>
</evidence>
<sequence>MPSHTVHSALIQMHLDDGAPWVYPRWMEITGVTHGIFPDEDSPLPKGLTRQDLVYLRSYFDQYGKKVKEDDKIKFASATKNSAQVPGRRIWRQWVTDRWRDWKIHMRIISILKAENLHPISLALSAQEPDAVEMTIDTFWPPGKMYIPMAVDSVALELFGMEIQNSRGAIPPRARGIVQALIQRTWKVIHNQVDRSQGRIRKVEEEAIRAFEALNQESPTKAKIKSVITKVHRWRDLTEFLQSKHNVETMASMIQALEELMSGLGASIEPSKVKPKTKLCKVSPRKLKLLADQEDVTDVLAMYHDFFSCPSAQDSVDLTEQHPTVPFQFGKLEDDTDPGVEMESTLSPDILASNLGFKDGLPLLFSRYRHRGGLTSWDAGKSHLFEDVNAREDSQMDQIKLHWHQLAGVHGLVRMVFGPTPDAGRGCGALVADEVGLGKTYQAVTMIAFLTDIVLRQKVLNASASRGTNNQQIVSEENPYAGDRASLLEHDHPHLIAVPGTLLSQWEVEIKSIVKGGTFTILLYGSGKAYHDFFWGPDGPYQKAKHSGVNILIIAAHSALQQDFSLLYAWKKPRTGDLPWKDPDPVKNYSDLVSNTLYGRRFLSVTLDEAQGFRNAGAKHSSVLLLRRQSLFFFALTATPLQTSTKDIAAIGRIIGIPHFLTAQAFEQEKNDISFLRQAKKAVEDVTDGEDMSELTLRQMTIAQRMQTEFEGRVLRRTTDSKDWKGKVLIPLPPSKELRLVVKLTDREMDIISKLADDVSENMSAANSFLMVPSQSFYIGHRMAVNYARETPEEKIPHFKTLEEWEAKKSTKIDTCVKLCQHLLSHDDAPEVFVANGSVVYPPLPNGTDPSKATRKRKVVIYQEFPSHGPLLRNILDLYGIKHLYLDGQTQFGKRAKIVKEFNESGEYRVLIVSSVGATGLNLSVASVMILLDQLWSAQDERQVFGRIRRQPQSAEVLLIHILGDETADIILAAMASGKKSMMTAFVLKIRGRGARTGDPVLRHC</sequence>
<dbReference type="GO" id="GO:0005524">
    <property type="term" value="F:ATP binding"/>
    <property type="evidence" value="ECO:0007669"/>
    <property type="project" value="UniProtKB-KW"/>
</dbReference>
<keyword evidence="3" id="KW-0067">ATP-binding</keyword>
<proteinExistence type="predicted"/>
<dbReference type="EMBL" id="MU150615">
    <property type="protein sequence ID" value="KAF9455565.1"/>
    <property type="molecule type" value="Genomic_DNA"/>
</dbReference>
<feature type="domain" description="Helicase C-terminal" evidence="4">
    <location>
        <begin position="846"/>
        <end position="994"/>
    </location>
</feature>
<dbReference type="Proteomes" id="UP000807353">
    <property type="component" value="Unassembled WGS sequence"/>
</dbReference>
<dbReference type="InterPro" id="IPR000330">
    <property type="entry name" value="SNF2_N"/>
</dbReference>
<keyword evidence="2 5" id="KW-0378">Hydrolase</keyword>
<comment type="caution">
    <text evidence="5">The sequence shown here is derived from an EMBL/GenBank/DDBJ whole genome shotgun (WGS) entry which is preliminary data.</text>
</comment>
<dbReference type="SMART" id="SM00490">
    <property type="entry name" value="HELICc"/>
    <property type="match status" value="1"/>
</dbReference>
<dbReference type="PROSITE" id="PS51194">
    <property type="entry name" value="HELICASE_CTER"/>
    <property type="match status" value="1"/>
</dbReference>
<organism evidence="5 6">
    <name type="scientific">Collybia nuda</name>
    <dbReference type="NCBI Taxonomy" id="64659"/>
    <lineage>
        <taxon>Eukaryota</taxon>
        <taxon>Fungi</taxon>
        <taxon>Dikarya</taxon>
        <taxon>Basidiomycota</taxon>
        <taxon>Agaricomycotina</taxon>
        <taxon>Agaricomycetes</taxon>
        <taxon>Agaricomycetidae</taxon>
        <taxon>Agaricales</taxon>
        <taxon>Tricholomatineae</taxon>
        <taxon>Clitocybaceae</taxon>
        <taxon>Collybia</taxon>
    </lineage>
</organism>
<protein>
    <submittedName>
        <fullName evidence="5">P-loop containing nucleoside triphosphate hydrolase protein</fullName>
    </submittedName>
</protein>
<evidence type="ECO:0000256" key="2">
    <source>
        <dbReference type="ARBA" id="ARBA00022801"/>
    </source>
</evidence>
<dbReference type="PANTHER" id="PTHR45626">
    <property type="entry name" value="TRANSCRIPTION TERMINATION FACTOR 2-RELATED"/>
    <property type="match status" value="1"/>
</dbReference>
<evidence type="ECO:0000256" key="1">
    <source>
        <dbReference type="ARBA" id="ARBA00022741"/>
    </source>
</evidence>
<keyword evidence="1" id="KW-0547">Nucleotide-binding</keyword>
<dbReference type="OrthoDB" id="3270319at2759"/>
<dbReference type="GO" id="GO:0008094">
    <property type="term" value="F:ATP-dependent activity, acting on DNA"/>
    <property type="evidence" value="ECO:0007669"/>
    <property type="project" value="TreeGrafter"/>
</dbReference>
<reference evidence="5" key="1">
    <citation type="submission" date="2020-11" db="EMBL/GenBank/DDBJ databases">
        <authorList>
            <consortium name="DOE Joint Genome Institute"/>
            <person name="Ahrendt S."/>
            <person name="Riley R."/>
            <person name="Andreopoulos W."/>
            <person name="Labutti K."/>
            <person name="Pangilinan J."/>
            <person name="Ruiz-Duenas F.J."/>
            <person name="Barrasa J.M."/>
            <person name="Sanchez-Garcia M."/>
            <person name="Camarero S."/>
            <person name="Miyauchi S."/>
            <person name="Serrano A."/>
            <person name="Linde D."/>
            <person name="Babiker R."/>
            <person name="Drula E."/>
            <person name="Ayuso-Fernandez I."/>
            <person name="Pacheco R."/>
            <person name="Padilla G."/>
            <person name="Ferreira P."/>
            <person name="Barriuso J."/>
            <person name="Kellner H."/>
            <person name="Castanera R."/>
            <person name="Alfaro M."/>
            <person name="Ramirez L."/>
            <person name="Pisabarro A.G."/>
            <person name="Kuo A."/>
            <person name="Tritt A."/>
            <person name="Lipzen A."/>
            <person name="He G."/>
            <person name="Yan M."/>
            <person name="Ng V."/>
            <person name="Cullen D."/>
            <person name="Martin F."/>
            <person name="Rosso M.-N."/>
            <person name="Henrissat B."/>
            <person name="Hibbett D."/>
            <person name="Martinez A.T."/>
            <person name="Grigoriev I.V."/>
        </authorList>
    </citation>
    <scope>NUCLEOTIDE SEQUENCE</scope>
    <source>
        <strain evidence="5">CBS 247.69</strain>
    </source>
</reference>
<gene>
    <name evidence="5" type="ORF">BDZ94DRAFT_1179741</name>
</gene>
<dbReference type="Gene3D" id="3.40.50.10810">
    <property type="entry name" value="Tandem AAA-ATPase domain"/>
    <property type="match status" value="1"/>
</dbReference>
<dbReference type="GO" id="GO:0006281">
    <property type="term" value="P:DNA repair"/>
    <property type="evidence" value="ECO:0007669"/>
    <property type="project" value="TreeGrafter"/>
</dbReference>
<dbReference type="InterPro" id="IPR050628">
    <property type="entry name" value="SNF2_RAD54_helicase_TF"/>
</dbReference>